<dbReference type="PRINTS" id="PR00974">
    <property type="entry name" value="RIBOSOMALS18"/>
</dbReference>
<dbReference type="PATRIC" id="fig|1872076.5.peg.4743"/>
<keyword evidence="2 4" id="KW-0689">Ribosomal protein</keyword>
<dbReference type="SUPFAM" id="SSF46911">
    <property type="entry name" value="Ribosomal protein S18"/>
    <property type="match status" value="1"/>
</dbReference>
<reference evidence="6 7" key="1">
    <citation type="submission" date="2016-07" db="EMBL/GenBank/DDBJ databases">
        <title>Draft genome of Scalindua rubra, obtained from a brine-seawater interface in the Red Sea, sheds light on salt adaptation in anammox bacteria.</title>
        <authorList>
            <person name="Speth D.R."/>
            <person name="Lagkouvardos I."/>
            <person name="Wang Y."/>
            <person name="Qian P.-Y."/>
            <person name="Dutilh B.E."/>
            <person name="Jetten M.S."/>
        </authorList>
    </citation>
    <scope>NUCLEOTIDE SEQUENCE [LARGE SCALE GENOMIC DNA]</scope>
    <source>
        <strain evidence="6">BSI-1</strain>
    </source>
</reference>
<feature type="compositionally biased region" description="Basic residues" evidence="5">
    <location>
        <begin position="1"/>
        <end position="12"/>
    </location>
</feature>
<evidence type="ECO:0000256" key="4">
    <source>
        <dbReference type="RuleBase" id="RU003910"/>
    </source>
</evidence>
<evidence type="ECO:0000256" key="3">
    <source>
        <dbReference type="ARBA" id="ARBA00023274"/>
    </source>
</evidence>
<dbReference type="InterPro" id="IPR036870">
    <property type="entry name" value="Ribosomal_bS18_sf"/>
</dbReference>
<dbReference type="GO" id="GO:0006412">
    <property type="term" value="P:translation"/>
    <property type="evidence" value="ECO:0007669"/>
    <property type="project" value="InterPro"/>
</dbReference>
<comment type="caution">
    <text evidence="6">The sequence shown here is derived from an EMBL/GenBank/DDBJ whole genome shotgun (WGS) entry which is preliminary data.</text>
</comment>
<dbReference type="NCBIfam" id="TIGR00165">
    <property type="entry name" value="S18"/>
    <property type="match status" value="1"/>
</dbReference>
<gene>
    <name evidence="6" type="primary">rpsR</name>
    <name evidence="6" type="ORF">SCARUB_03974</name>
</gene>
<dbReference type="GO" id="GO:0003735">
    <property type="term" value="F:structural constituent of ribosome"/>
    <property type="evidence" value="ECO:0007669"/>
    <property type="project" value="InterPro"/>
</dbReference>
<dbReference type="Pfam" id="PF01084">
    <property type="entry name" value="Ribosomal_S18"/>
    <property type="match status" value="1"/>
</dbReference>
<dbReference type="EMBL" id="MAYW01000162">
    <property type="protein sequence ID" value="ODS30916.1"/>
    <property type="molecule type" value="Genomic_DNA"/>
</dbReference>
<evidence type="ECO:0000256" key="1">
    <source>
        <dbReference type="ARBA" id="ARBA00005589"/>
    </source>
</evidence>
<name>A0A1E3X5I5_9BACT</name>
<evidence type="ECO:0000313" key="6">
    <source>
        <dbReference type="EMBL" id="ODS30916.1"/>
    </source>
</evidence>
<dbReference type="Gene3D" id="4.10.640.10">
    <property type="entry name" value="Ribosomal protein S18"/>
    <property type="match status" value="1"/>
</dbReference>
<evidence type="ECO:0000313" key="7">
    <source>
        <dbReference type="Proteomes" id="UP000094056"/>
    </source>
</evidence>
<evidence type="ECO:0000256" key="5">
    <source>
        <dbReference type="SAM" id="MobiDB-lite"/>
    </source>
</evidence>
<organism evidence="6 7">
    <name type="scientific">Candidatus Scalindua rubra</name>
    <dbReference type="NCBI Taxonomy" id="1872076"/>
    <lineage>
        <taxon>Bacteria</taxon>
        <taxon>Pseudomonadati</taxon>
        <taxon>Planctomycetota</taxon>
        <taxon>Candidatus Brocadiia</taxon>
        <taxon>Candidatus Brocadiales</taxon>
        <taxon>Candidatus Scalinduaceae</taxon>
        <taxon>Candidatus Scalindua</taxon>
    </lineage>
</organism>
<dbReference type="PANTHER" id="PTHR13479">
    <property type="entry name" value="30S RIBOSOMAL PROTEIN S18"/>
    <property type="match status" value="1"/>
</dbReference>
<dbReference type="PANTHER" id="PTHR13479:SF40">
    <property type="entry name" value="SMALL RIBOSOMAL SUBUNIT PROTEIN BS18M"/>
    <property type="match status" value="1"/>
</dbReference>
<proteinExistence type="inferred from homology"/>
<sequence length="90" mass="10765">MKRKFKQKFKQKKKDDLSQTKKKYSEFTTKCRFCRMRVDEIDYKDMQFLQKLVGNQGKLLSKKRSGNCATHQRSVKIALKRARYLALLPC</sequence>
<dbReference type="InterPro" id="IPR001648">
    <property type="entry name" value="Ribosomal_bS18"/>
</dbReference>
<dbReference type="GO" id="GO:0070181">
    <property type="term" value="F:small ribosomal subunit rRNA binding"/>
    <property type="evidence" value="ECO:0007669"/>
    <property type="project" value="TreeGrafter"/>
</dbReference>
<feature type="region of interest" description="Disordered" evidence="5">
    <location>
        <begin position="1"/>
        <end position="20"/>
    </location>
</feature>
<evidence type="ECO:0000256" key="2">
    <source>
        <dbReference type="ARBA" id="ARBA00022980"/>
    </source>
</evidence>
<comment type="similarity">
    <text evidence="1 4">Belongs to the bacterial ribosomal protein bS18 family.</text>
</comment>
<accession>A0A1E3X5I5</accession>
<protein>
    <submittedName>
        <fullName evidence="6">30S ribosomal subunit protein S18</fullName>
    </submittedName>
</protein>
<dbReference type="AlphaFoldDB" id="A0A1E3X5I5"/>
<dbReference type="Proteomes" id="UP000094056">
    <property type="component" value="Unassembled WGS sequence"/>
</dbReference>
<keyword evidence="3 4" id="KW-0687">Ribonucleoprotein</keyword>
<dbReference type="GO" id="GO:0022627">
    <property type="term" value="C:cytosolic small ribosomal subunit"/>
    <property type="evidence" value="ECO:0007669"/>
    <property type="project" value="TreeGrafter"/>
</dbReference>